<sequence length="67" mass="7552">MTNGRRLFSCSTSVDTLPALHGIRFLSIAWIVLDHQYLVYSSAPLSNAIILKERFPVELPVSQGYEE</sequence>
<reference evidence="1" key="1">
    <citation type="submission" date="2020-11" db="EMBL/GenBank/DDBJ databases">
        <authorList>
            <person name="Tran Van P."/>
        </authorList>
    </citation>
    <scope>NUCLEOTIDE SEQUENCE</scope>
</reference>
<dbReference type="AlphaFoldDB" id="A0A7R9DPI4"/>
<proteinExistence type="predicted"/>
<name>A0A7R9DPI4_TIMCR</name>
<dbReference type="EMBL" id="OC337613">
    <property type="protein sequence ID" value="CAD7418462.1"/>
    <property type="molecule type" value="Genomic_DNA"/>
</dbReference>
<accession>A0A7R9DPI4</accession>
<gene>
    <name evidence="1" type="ORF">TCEB3V08_LOCUS13355</name>
</gene>
<protein>
    <submittedName>
        <fullName evidence="1">Uncharacterized protein</fullName>
    </submittedName>
</protein>
<organism evidence="1">
    <name type="scientific">Timema cristinae</name>
    <name type="common">Walking stick</name>
    <dbReference type="NCBI Taxonomy" id="61476"/>
    <lineage>
        <taxon>Eukaryota</taxon>
        <taxon>Metazoa</taxon>
        <taxon>Ecdysozoa</taxon>
        <taxon>Arthropoda</taxon>
        <taxon>Hexapoda</taxon>
        <taxon>Insecta</taxon>
        <taxon>Pterygota</taxon>
        <taxon>Neoptera</taxon>
        <taxon>Polyneoptera</taxon>
        <taxon>Phasmatodea</taxon>
        <taxon>Timematodea</taxon>
        <taxon>Timematoidea</taxon>
        <taxon>Timematidae</taxon>
        <taxon>Timema</taxon>
    </lineage>
</organism>
<evidence type="ECO:0000313" key="1">
    <source>
        <dbReference type="EMBL" id="CAD7418462.1"/>
    </source>
</evidence>